<dbReference type="AlphaFoldDB" id="A0A401QEG8"/>
<feature type="compositionally biased region" description="Low complexity" evidence="1">
    <location>
        <begin position="36"/>
        <end position="47"/>
    </location>
</feature>
<gene>
    <name evidence="2" type="ORF">scyTo_0024319</name>
</gene>
<comment type="caution">
    <text evidence="2">The sequence shown here is derived from an EMBL/GenBank/DDBJ whole genome shotgun (WGS) entry which is preliminary data.</text>
</comment>
<keyword evidence="3" id="KW-1185">Reference proteome</keyword>
<reference evidence="2 3" key="1">
    <citation type="journal article" date="2018" name="Nat. Ecol. Evol.">
        <title>Shark genomes provide insights into elasmobranch evolution and the origin of vertebrates.</title>
        <authorList>
            <person name="Hara Y"/>
            <person name="Yamaguchi K"/>
            <person name="Onimaru K"/>
            <person name="Kadota M"/>
            <person name="Koyanagi M"/>
            <person name="Keeley SD"/>
            <person name="Tatsumi K"/>
            <person name="Tanaka K"/>
            <person name="Motone F"/>
            <person name="Kageyama Y"/>
            <person name="Nozu R"/>
            <person name="Adachi N"/>
            <person name="Nishimura O"/>
            <person name="Nakagawa R"/>
            <person name="Tanegashima C"/>
            <person name="Kiyatake I"/>
            <person name="Matsumoto R"/>
            <person name="Murakumo K"/>
            <person name="Nishida K"/>
            <person name="Terakita A"/>
            <person name="Kuratani S"/>
            <person name="Sato K"/>
            <person name="Hyodo S Kuraku.S."/>
        </authorList>
    </citation>
    <scope>NUCLEOTIDE SEQUENCE [LARGE SCALE GENOMIC DNA]</scope>
</reference>
<evidence type="ECO:0000313" key="3">
    <source>
        <dbReference type="Proteomes" id="UP000288216"/>
    </source>
</evidence>
<feature type="region of interest" description="Disordered" evidence="1">
    <location>
        <begin position="36"/>
        <end position="64"/>
    </location>
</feature>
<proteinExistence type="predicted"/>
<sequence length="64" mass="6850">MGASCVSESAIRARLQSASPSGQWTELGDVKRLLKSSRSASISPPRSTTNTLPYPKKAVVETKM</sequence>
<accession>A0A401QEG8</accession>
<dbReference type="OrthoDB" id="9950082at2759"/>
<dbReference type="EMBL" id="BFAA01043206">
    <property type="protein sequence ID" value="GCB83742.1"/>
    <property type="molecule type" value="Genomic_DNA"/>
</dbReference>
<dbReference type="STRING" id="75743.A0A401QEG8"/>
<dbReference type="Proteomes" id="UP000288216">
    <property type="component" value="Unassembled WGS sequence"/>
</dbReference>
<name>A0A401QEG8_SCYTO</name>
<feature type="non-terminal residue" evidence="2">
    <location>
        <position position="64"/>
    </location>
</feature>
<evidence type="ECO:0000256" key="1">
    <source>
        <dbReference type="SAM" id="MobiDB-lite"/>
    </source>
</evidence>
<evidence type="ECO:0000313" key="2">
    <source>
        <dbReference type="EMBL" id="GCB83742.1"/>
    </source>
</evidence>
<organism evidence="2 3">
    <name type="scientific">Scyliorhinus torazame</name>
    <name type="common">Cloudy catshark</name>
    <name type="synonym">Catulus torazame</name>
    <dbReference type="NCBI Taxonomy" id="75743"/>
    <lineage>
        <taxon>Eukaryota</taxon>
        <taxon>Metazoa</taxon>
        <taxon>Chordata</taxon>
        <taxon>Craniata</taxon>
        <taxon>Vertebrata</taxon>
        <taxon>Chondrichthyes</taxon>
        <taxon>Elasmobranchii</taxon>
        <taxon>Galeomorphii</taxon>
        <taxon>Galeoidea</taxon>
        <taxon>Carcharhiniformes</taxon>
        <taxon>Scyliorhinidae</taxon>
        <taxon>Scyliorhinus</taxon>
    </lineage>
</organism>
<protein>
    <submittedName>
        <fullName evidence="2">Uncharacterized protein</fullName>
    </submittedName>
</protein>